<evidence type="ECO:0000256" key="1">
    <source>
        <dbReference type="ARBA" id="ARBA00000085"/>
    </source>
</evidence>
<dbReference type="Pfam" id="PF00672">
    <property type="entry name" value="HAMP"/>
    <property type="match status" value="1"/>
</dbReference>
<dbReference type="InterPro" id="IPR003594">
    <property type="entry name" value="HATPase_dom"/>
</dbReference>
<dbReference type="InterPro" id="IPR050351">
    <property type="entry name" value="BphY/WalK/GraS-like"/>
</dbReference>
<dbReference type="PROSITE" id="PS50885">
    <property type="entry name" value="HAMP"/>
    <property type="match status" value="1"/>
</dbReference>
<dbReference type="CDD" id="cd00130">
    <property type="entry name" value="PAS"/>
    <property type="match status" value="1"/>
</dbReference>
<dbReference type="SUPFAM" id="SSF55874">
    <property type="entry name" value="ATPase domain of HSP90 chaperone/DNA topoisomerase II/histidine kinase"/>
    <property type="match status" value="1"/>
</dbReference>
<keyword evidence="6 12" id="KW-0418">Kinase</keyword>
<dbReference type="Pfam" id="PF00512">
    <property type="entry name" value="HisKA"/>
    <property type="match status" value="1"/>
</dbReference>
<dbReference type="SUPFAM" id="SSF158472">
    <property type="entry name" value="HAMP domain-like"/>
    <property type="match status" value="1"/>
</dbReference>
<dbReference type="GO" id="GO:0004673">
    <property type="term" value="F:protein histidine kinase activity"/>
    <property type="evidence" value="ECO:0007669"/>
    <property type="project" value="UniProtKB-EC"/>
</dbReference>
<evidence type="ECO:0000313" key="13">
    <source>
        <dbReference type="Proteomes" id="UP001314796"/>
    </source>
</evidence>
<dbReference type="SUPFAM" id="SSF47384">
    <property type="entry name" value="Homodimeric domain of signal transducing histidine kinase"/>
    <property type="match status" value="1"/>
</dbReference>
<feature type="transmembrane region" description="Helical" evidence="9">
    <location>
        <begin position="12"/>
        <end position="32"/>
    </location>
</feature>
<dbReference type="EC" id="2.7.13.3" evidence="3"/>
<dbReference type="Gene3D" id="1.10.8.500">
    <property type="entry name" value="HAMP domain in histidine kinase"/>
    <property type="match status" value="1"/>
</dbReference>
<evidence type="ECO:0000256" key="6">
    <source>
        <dbReference type="ARBA" id="ARBA00022777"/>
    </source>
</evidence>
<keyword evidence="7" id="KW-0902">Two-component regulatory system</keyword>
<keyword evidence="4" id="KW-0597">Phosphoprotein</keyword>
<dbReference type="CDD" id="cd00082">
    <property type="entry name" value="HisKA"/>
    <property type="match status" value="1"/>
</dbReference>
<evidence type="ECO:0000256" key="4">
    <source>
        <dbReference type="ARBA" id="ARBA00022553"/>
    </source>
</evidence>
<gene>
    <name evidence="12" type="ORF">JOC73_002113</name>
</gene>
<dbReference type="PANTHER" id="PTHR45453">
    <property type="entry name" value="PHOSPHATE REGULON SENSOR PROTEIN PHOR"/>
    <property type="match status" value="1"/>
</dbReference>
<comment type="subcellular location">
    <subcellularLocation>
        <location evidence="2">Membrane</location>
    </subcellularLocation>
</comment>
<keyword evidence="5 12" id="KW-0808">Transferase</keyword>
<organism evidence="12 13">
    <name type="scientific">Alkaliphilus hydrothermalis</name>
    <dbReference type="NCBI Taxonomy" id="1482730"/>
    <lineage>
        <taxon>Bacteria</taxon>
        <taxon>Bacillati</taxon>
        <taxon>Bacillota</taxon>
        <taxon>Clostridia</taxon>
        <taxon>Peptostreptococcales</taxon>
        <taxon>Natronincolaceae</taxon>
        <taxon>Alkaliphilus</taxon>
    </lineage>
</organism>
<dbReference type="Pfam" id="PF02518">
    <property type="entry name" value="HATPase_c"/>
    <property type="match status" value="1"/>
</dbReference>
<reference evidence="12 13" key="1">
    <citation type="submission" date="2021-01" db="EMBL/GenBank/DDBJ databases">
        <title>Genomic Encyclopedia of Type Strains, Phase IV (KMG-IV): sequencing the most valuable type-strain genomes for metagenomic binning, comparative biology and taxonomic classification.</title>
        <authorList>
            <person name="Goeker M."/>
        </authorList>
    </citation>
    <scope>NUCLEOTIDE SEQUENCE [LARGE SCALE GENOMIC DNA]</scope>
    <source>
        <strain evidence="12 13">DSM 25890</strain>
    </source>
</reference>
<dbReference type="Proteomes" id="UP001314796">
    <property type="component" value="Unassembled WGS sequence"/>
</dbReference>
<sequence>MFKSIRWKFITIYFLLVFIAMIIIGVFLIQQFQQYHLGEVRKNMNYTAATITRTLNDMDWQENKDDIQANISRFEMIMVGMEIYVIDKEDWTIISSPNTDTVYLGQNATNVLETDLIIGAFSGNKPERDVTRGKGESISRSKEMAYPLYDQHSRTIGAIYVRKNIDDIYDTLNNSKEILLNATLLALFITIILGFFIAKSITGPIEDVTIKAEKMSKGDFNQVVEVKSDDEIGQLAFMFNHLTGRLKEVLREMSSEKQKMDTIITYMADGLVAATEEGKIIRANPRAMEMLEISKGELDNLVFDEIFMPFNKSLTIKQLKSLENGESGSEMMAMSDGIILRANYASFLNEKNEFGGIIVLLQDVTKHEKLENMRKEFVANVSHELKTPLTTIKSYTETLADGVIENHDLSLQFLKVIDTEVDRMTRLVRDLLQLSNIDFQKGIWNKKSLDLNELAKKAVLKLEVFAKNKNQQIKYNLGEGITRLYGDEDRIEQVLLNILSNSIKYTPEGGAIEVYVEKTDSLATINIIDNGIGIPREDLPRLFERFYRVDKARSREMGGTGLGLSIAKEIIEAHEGKIQILSEEGQGTHVMITLLLLEE</sequence>
<dbReference type="Gene3D" id="3.30.450.20">
    <property type="entry name" value="PAS domain"/>
    <property type="match status" value="2"/>
</dbReference>
<evidence type="ECO:0000256" key="5">
    <source>
        <dbReference type="ARBA" id="ARBA00022679"/>
    </source>
</evidence>
<dbReference type="Gene3D" id="3.30.565.10">
    <property type="entry name" value="Histidine kinase-like ATPase, C-terminal domain"/>
    <property type="match status" value="1"/>
</dbReference>
<keyword evidence="9" id="KW-1133">Transmembrane helix</keyword>
<dbReference type="SMART" id="SM00091">
    <property type="entry name" value="PAS"/>
    <property type="match status" value="1"/>
</dbReference>
<dbReference type="InterPro" id="IPR003660">
    <property type="entry name" value="HAMP_dom"/>
</dbReference>
<feature type="domain" description="HAMP" evidence="11">
    <location>
        <begin position="199"/>
        <end position="251"/>
    </location>
</feature>
<dbReference type="PRINTS" id="PR00344">
    <property type="entry name" value="BCTRLSENSOR"/>
</dbReference>
<evidence type="ECO:0000259" key="10">
    <source>
        <dbReference type="PROSITE" id="PS50109"/>
    </source>
</evidence>
<dbReference type="CDD" id="cd00075">
    <property type="entry name" value="HATPase"/>
    <property type="match status" value="1"/>
</dbReference>
<dbReference type="SMART" id="SM00388">
    <property type="entry name" value="HisKA"/>
    <property type="match status" value="1"/>
</dbReference>
<proteinExistence type="predicted"/>
<dbReference type="InterPro" id="IPR036890">
    <property type="entry name" value="HATPase_C_sf"/>
</dbReference>
<dbReference type="InterPro" id="IPR000014">
    <property type="entry name" value="PAS"/>
</dbReference>
<name>A0ABS2NRG3_9FIRM</name>
<accession>A0ABS2NRG3</accession>
<keyword evidence="9" id="KW-0812">Transmembrane</keyword>
<dbReference type="InterPro" id="IPR036097">
    <property type="entry name" value="HisK_dim/P_sf"/>
</dbReference>
<dbReference type="InterPro" id="IPR005467">
    <property type="entry name" value="His_kinase_dom"/>
</dbReference>
<keyword evidence="13" id="KW-1185">Reference proteome</keyword>
<dbReference type="EMBL" id="JAFBEE010000014">
    <property type="protein sequence ID" value="MBM7615543.1"/>
    <property type="molecule type" value="Genomic_DNA"/>
</dbReference>
<dbReference type="RefSeq" id="WP_204402888.1">
    <property type="nucleotide sequence ID" value="NZ_JAFBEE010000014.1"/>
</dbReference>
<evidence type="ECO:0000256" key="8">
    <source>
        <dbReference type="ARBA" id="ARBA00023136"/>
    </source>
</evidence>
<feature type="domain" description="Histidine kinase" evidence="10">
    <location>
        <begin position="380"/>
        <end position="598"/>
    </location>
</feature>
<evidence type="ECO:0000313" key="12">
    <source>
        <dbReference type="EMBL" id="MBM7615543.1"/>
    </source>
</evidence>
<keyword evidence="8 9" id="KW-0472">Membrane</keyword>
<evidence type="ECO:0000259" key="11">
    <source>
        <dbReference type="PROSITE" id="PS50885"/>
    </source>
</evidence>
<dbReference type="InterPro" id="IPR003661">
    <property type="entry name" value="HisK_dim/P_dom"/>
</dbReference>
<evidence type="ECO:0000256" key="7">
    <source>
        <dbReference type="ARBA" id="ARBA00023012"/>
    </source>
</evidence>
<feature type="transmembrane region" description="Helical" evidence="9">
    <location>
        <begin position="178"/>
        <end position="198"/>
    </location>
</feature>
<dbReference type="PROSITE" id="PS50109">
    <property type="entry name" value="HIS_KIN"/>
    <property type="match status" value="1"/>
</dbReference>
<dbReference type="SMART" id="SM00304">
    <property type="entry name" value="HAMP"/>
    <property type="match status" value="1"/>
</dbReference>
<protein>
    <recommendedName>
        <fullName evidence="3">histidine kinase</fullName>
        <ecNumber evidence="3">2.7.13.3</ecNumber>
    </recommendedName>
</protein>
<dbReference type="Gene3D" id="1.10.287.130">
    <property type="match status" value="1"/>
</dbReference>
<comment type="caution">
    <text evidence="12">The sequence shown here is derived from an EMBL/GenBank/DDBJ whole genome shotgun (WGS) entry which is preliminary data.</text>
</comment>
<dbReference type="InterPro" id="IPR004358">
    <property type="entry name" value="Sig_transdc_His_kin-like_C"/>
</dbReference>
<dbReference type="SUPFAM" id="SSF55785">
    <property type="entry name" value="PYP-like sensor domain (PAS domain)"/>
    <property type="match status" value="1"/>
</dbReference>
<dbReference type="CDD" id="cd06225">
    <property type="entry name" value="HAMP"/>
    <property type="match status" value="1"/>
</dbReference>
<dbReference type="InterPro" id="IPR035965">
    <property type="entry name" value="PAS-like_dom_sf"/>
</dbReference>
<evidence type="ECO:0000256" key="3">
    <source>
        <dbReference type="ARBA" id="ARBA00012438"/>
    </source>
</evidence>
<dbReference type="SMART" id="SM00387">
    <property type="entry name" value="HATPase_c"/>
    <property type="match status" value="1"/>
</dbReference>
<evidence type="ECO:0000256" key="2">
    <source>
        <dbReference type="ARBA" id="ARBA00004370"/>
    </source>
</evidence>
<dbReference type="PANTHER" id="PTHR45453:SF1">
    <property type="entry name" value="PHOSPHATE REGULON SENSOR PROTEIN PHOR"/>
    <property type="match status" value="1"/>
</dbReference>
<evidence type="ECO:0000256" key="9">
    <source>
        <dbReference type="SAM" id="Phobius"/>
    </source>
</evidence>
<comment type="catalytic activity">
    <reaction evidence="1">
        <text>ATP + protein L-histidine = ADP + protein N-phospho-L-histidine.</text>
        <dbReference type="EC" id="2.7.13.3"/>
    </reaction>
</comment>